<sequence>MSNNEINLKQELKDMFVYKVNIKLTIINSAAVRVSKNLSGIAEHLQGDQLEEEIKRCIQDENQCNIRNEYLVKINSSEKYIQILIRTISSVLDQTLKSEISKIVPEKINIQIYLPIMRCLNHTN</sequence>
<evidence type="ECO:0000313" key="2">
    <source>
        <dbReference type="RefSeq" id="XP_011497465.1"/>
    </source>
</evidence>
<dbReference type="GeneID" id="105361874"/>
<accession>A0AAJ6YG66</accession>
<dbReference type="AlphaFoldDB" id="A0AAJ6YG66"/>
<evidence type="ECO:0000313" key="1">
    <source>
        <dbReference type="Proteomes" id="UP000695007"/>
    </source>
</evidence>
<dbReference type="KEGG" id="csol:105361874"/>
<proteinExistence type="predicted"/>
<dbReference type="Proteomes" id="UP000695007">
    <property type="component" value="Unplaced"/>
</dbReference>
<reference evidence="2" key="1">
    <citation type="submission" date="2025-08" db="UniProtKB">
        <authorList>
            <consortium name="RefSeq"/>
        </authorList>
    </citation>
    <scope>IDENTIFICATION</scope>
</reference>
<name>A0AAJ6YG66_9HYME</name>
<gene>
    <name evidence="2" type="primary">LOC105361874</name>
</gene>
<keyword evidence="1" id="KW-1185">Reference proteome</keyword>
<organism evidence="1 2">
    <name type="scientific">Ceratosolen solmsi marchali</name>
    <dbReference type="NCBI Taxonomy" id="326594"/>
    <lineage>
        <taxon>Eukaryota</taxon>
        <taxon>Metazoa</taxon>
        <taxon>Ecdysozoa</taxon>
        <taxon>Arthropoda</taxon>
        <taxon>Hexapoda</taxon>
        <taxon>Insecta</taxon>
        <taxon>Pterygota</taxon>
        <taxon>Neoptera</taxon>
        <taxon>Endopterygota</taxon>
        <taxon>Hymenoptera</taxon>
        <taxon>Apocrita</taxon>
        <taxon>Proctotrupomorpha</taxon>
        <taxon>Chalcidoidea</taxon>
        <taxon>Agaonidae</taxon>
        <taxon>Agaoninae</taxon>
        <taxon>Ceratosolen</taxon>
    </lineage>
</organism>
<dbReference type="RefSeq" id="XP_011497465.1">
    <property type="nucleotide sequence ID" value="XM_011499163.1"/>
</dbReference>
<protein>
    <submittedName>
        <fullName evidence="2">Uncharacterized protein LOC105361874</fullName>
    </submittedName>
</protein>